<dbReference type="PIRSF" id="PIRSF006268">
    <property type="entry name" value="ApbE"/>
    <property type="match status" value="1"/>
</dbReference>
<comment type="function">
    <text evidence="20">Flavin transferase that catalyzes the transfer of the FMN moiety of FAD and its covalent binding to the hydroxyl group of a threonine residue in a target flavoprotein.</text>
</comment>
<evidence type="ECO:0000256" key="9">
    <source>
        <dbReference type="ARBA" id="ARBA00022729"/>
    </source>
</evidence>
<dbReference type="PANTHER" id="PTHR30040:SF2">
    <property type="entry name" value="FAD:PROTEIN FMN TRANSFERASE"/>
    <property type="match status" value="1"/>
</dbReference>
<evidence type="ECO:0000256" key="11">
    <source>
        <dbReference type="ARBA" id="ARBA00022842"/>
    </source>
</evidence>
<evidence type="ECO:0000256" key="3">
    <source>
        <dbReference type="ARBA" id="ARBA00016337"/>
    </source>
</evidence>
<evidence type="ECO:0000256" key="10">
    <source>
        <dbReference type="ARBA" id="ARBA00022827"/>
    </source>
</evidence>
<evidence type="ECO:0000256" key="4">
    <source>
        <dbReference type="ARBA" id="ARBA00022475"/>
    </source>
</evidence>
<keyword evidence="14 20" id="KW-0449">Lipoprotein</keyword>
<proteinExistence type="inferred from homology"/>
<feature type="binding site" evidence="19">
    <location>
        <position position="181"/>
    </location>
    <ligand>
        <name>Mg(2+)</name>
        <dbReference type="ChEBI" id="CHEBI:18420"/>
    </ligand>
</feature>
<evidence type="ECO:0000256" key="8">
    <source>
        <dbReference type="ARBA" id="ARBA00022723"/>
    </source>
</evidence>
<evidence type="ECO:0000256" key="6">
    <source>
        <dbReference type="ARBA" id="ARBA00022630"/>
    </source>
</evidence>
<name>A0A432YAY1_9GAMM</name>
<dbReference type="PANTHER" id="PTHR30040">
    <property type="entry name" value="THIAMINE BIOSYNTHESIS LIPOPROTEIN APBE"/>
    <property type="match status" value="1"/>
</dbReference>
<feature type="binding site" evidence="19">
    <location>
        <position position="299"/>
    </location>
    <ligand>
        <name>Mg(2+)</name>
        <dbReference type="ChEBI" id="CHEBI:18420"/>
    </ligand>
</feature>
<keyword evidence="13" id="KW-0564">Palmitate</keyword>
<accession>A0A432YAY1</accession>
<sequence>MNVSTLKHALASKLWLALLGLAFLVSCSDAPRVIKMQGATMGTSYHITVYSKDPRYGKEEIQRRVDTVLEQVNAQMSTYDPESELSKFNQHYSTEPVVISRALERVVSRAIEIADETNGVLDVTVGPLVNLWGFGPQNRPEEVPTQAQLDEIEAYVGYEKLAINNHQLSKSHPKVYVDLSTIAKGYGVDRVASLLEDLGINQYLVEIGGEIVASGGKPDNEPWRLAIEKPVSTERAVQQVVSFNEGALATSGDYRNFYVEEGRRYSHIIDPETGAPIQHKLVSVSVYANDCMSADAYATALMVMGPERAKAFAQQHKLAVMLVFKTDEGFQEFVSPQFEPLLQAKS</sequence>
<dbReference type="SUPFAM" id="SSF143631">
    <property type="entry name" value="ApbE-like"/>
    <property type="match status" value="1"/>
</dbReference>
<evidence type="ECO:0000256" key="20">
    <source>
        <dbReference type="RuleBase" id="RU363002"/>
    </source>
</evidence>
<dbReference type="Pfam" id="PF02424">
    <property type="entry name" value="ApbE"/>
    <property type="match status" value="1"/>
</dbReference>
<comment type="cofactor">
    <cofactor evidence="19">
        <name>Mg(2+)</name>
        <dbReference type="ChEBI" id="CHEBI:18420"/>
    </cofactor>
    <cofactor evidence="19">
        <name>Mn(2+)</name>
        <dbReference type="ChEBI" id="CHEBI:29035"/>
    </cofactor>
    <text evidence="19">Magnesium. Can also use manganese.</text>
</comment>
<keyword evidence="8 18" id="KW-0479">Metal-binding</keyword>
<keyword evidence="9" id="KW-0732">Signal</keyword>
<keyword evidence="12" id="KW-0472">Membrane</keyword>
<evidence type="ECO:0000256" key="15">
    <source>
        <dbReference type="ARBA" id="ARBA00031306"/>
    </source>
</evidence>
<keyword evidence="7 18" id="KW-0808">Transferase</keyword>
<evidence type="ECO:0000256" key="14">
    <source>
        <dbReference type="ARBA" id="ARBA00023288"/>
    </source>
</evidence>
<evidence type="ECO:0000256" key="16">
    <source>
        <dbReference type="ARBA" id="ARBA00048540"/>
    </source>
</evidence>
<dbReference type="EC" id="2.7.1.180" evidence="2 18"/>
<dbReference type="GO" id="GO:0005886">
    <property type="term" value="C:plasma membrane"/>
    <property type="evidence" value="ECO:0007669"/>
    <property type="project" value="UniProtKB-SubCell"/>
</dbReference>
<evidence type="ECO:0000256" key="1">
    <source>
        <dbReference type="ARBA" id="ARBA00008282"/>
    </source>
</evidence>
<evidence type="ECO:0000256" key="2">
    <source>
        <dbReference type="ARBA" id="ARBA00011955"/>
    </source>
</evidence>
<dbReference type="RefSeq" id="WP_110572153.1">
    <property type="nucleotide sequence ID" value="NZ_PIPV01000001.1"/>
</dbReference>
<feature type="binding site" evidence="19">
    <location>
        <position position="295"/>
    </location>
    <ligand>
        <name>Mg(2+)</name>
        <dbReference type="ChEBI" id="CHEBI:18420"/>
    </ligand>
</feature>
<evidence type="ECO:0000313" key="22">
    <source>
        <dbReference type="Proteomes" id="UP000287330"/>
    </source>
</evidence>
<gene>
    <name evidence="21" type="ORF">CWE25_00610</name>
</gene>
<evidence type="ECO:0000256" key="12">
    <source>
        <dbReference type="ARBA" id="ARBA00023136"/>
    </source>
</evidence>
<dbReference type="PROSITE" id="PS51257">
    <property type="entry name" value="PROKAR_LIPOPROTEIN"/>
    <property type="match status" value="1"/>
</dbReference>
<dbReference type="InterPro" id="IPR024932">
    <property type="entry name" value="ApbE"/>
</dbReference>
<dbReference type="AlphaFoldDB" id="A0A432YAY1"/>
<keyword evidence="22" id="KW-1185">Reference proteome</keyword>
<organism evidence="21 22">
    <name type="scientific">Idiomarina fontislapidosi</name>
    <dbReference type="NCBI Taxonomy" id="263723"/>
    <lineage>
        <taxon>Bacteria</taxon>
        <taxon>Pseudomonadati</taxon>
        <taxon>Pseudomonadota</taxon>
        <taxon>Gammaproteobacteria</taxon>
        <taxon>Alteromonadales</taxon>
        <taxon>Idiomarinaceae</taxon>
        <taxon>Idiomarina</taxon>
    </lineage>
</organism>
<dbReference type="GO" id="GO:0046872">
    <property type="term" value="F:metal ion binding"/>
    <property type="evidence" value="ECO:0007669"/>
    <property type="project" value="UniProtKB-UniRule"/>
</dbReference>
<comment type="subcellular location">
    <subcellularLocation>
        <location evidence="17 20">Cell inner membrane</location>
        <topology evidence="17 20">Lipid-anchor</topology>
        <orientation evidence="17 20">Periplasmic side</orientation>
    </subcellularLocation>
</comment>
<comment type="similarity">
    <text evidence="1 18 20">Belongs to the ApbE family.</text>
</comment>
<keyword evidence="4" id="KW-1003">Cell membrane</keyword>
<keyword evidence="10 18" id="KW-0274">FAD</keyword>
<keyword evidence="11 18" id="KW-0460">Magnesium</keyword>
<dbReference type="FunFam" id="3.10.520.10:FF:000001">
    <property type="entry name" value="FAD:protein FMN transferase"/>
    <property type="match status" value="1"/>
</dbReference>
<comment type="catalytic activity">
    <reaction evidence="16 18 20">
        <text>L-threonyl-[protein] + FAD = FMN-L-threonyl-[protein] + AMP + H(+)</text>
        <dbReference type="Rhea" id="RHEA:36847"/>
        <dbReference type="Rhea" id="RHEA-COMP:11060"/>
        <dbReference type="Rhea" id="RHEA-COMP:11061"/>
        <dbReference type="ChEBI" id="CHEBI:15378"/>
        <dbReference type="ChEBI" id="CHEBI:30013"/>
        <dbReference type="ChEBI" id="CHEBI:57692"/>
        <dbReference type="ChEBI" id="CHEBI:74257"/>
        <dbReference type="ChEBI" id="CHEBI:456215"/>
        <dbReference type="EC" id="2.7.1.180"/>
    </reaction>
</comment>
<comment type="caution">
    <text evidence="21">The sequence shown here is derived from an EMBL/GenBank/DDBJ whole genome shotgun (WGS) entry which is preliminary data.</text>
</comment>
<evidence type="ECO:0000256" key="18">
    <source>
        <dbReference type="PIRNR" id="PIRNR006268"/>
    </source>
</evidence>
<dbReference type="InterPro" id="IPR003374">
    <property type="entry name" value="ApbE-like_sf"/>
</dbReference>
<evidence type="ECO:0000256" key="7">
    <source>
        <dbReference type="ARBA" id="ARBA00022679"/>
    </source>
</evidence>
<dbReference type="EMBL" id="PIPV01000001">
    <property type="protein sequence ID" value="RUO58138.1"/>
    <property type="molecule type" value="Genomic_DNA"/>
</dbReference>
<evidence type="ECO:0000256" key="19">
    <source>
        <dbReference type="PIRSR" id="PIRSR006268-2"/>
    </source>
</evidence>
<evidence type="ECO:0000313" key="21">
    <source>
        <dbReference type="EMBL" id="RUO58138.1"/>
    </source>
</evidence>
<keyword evidence="5 20" id="KW-0997">Cell inner membrane</keyword>
<protein>
    <recommendedName>
        <fullName evidence="3 18">FAD:protein FMN transferase</fullName>
        <ecNumber evidence="2 18">2.7.1.180</ecNumber>
    </recommendedName>
    <alternativeName>
        <fullName evidence="15 18">Flavin transferase</fullName>
    </alternativeName>
</protein>
<evidence type="ECO:0000256" key="5">
    <source>
        <dbReference type="ARBA" id="ARBA00022519"/>
    </source>
</evidence>
<dbReference type="Proteomes" id="UP000287330">
    <property type="component" value="Unassembled WGS sequence"/>
</dbReference>
<evidence type="ECO:0000256" key="17">
    <source>
        <dbReference type="ARBA" id="ARBA00060485"/>
    </source>
</evidence>
<dbReference type="GO" id="GO:0016740">
    <property type="term" value="F:transferase activity"/>
    <property type="evidence" value="ECO:0007669"/>
    <property type="project" value="UniProtKB-UniRule"/>
</dbReference>
<keyword evidence="6 18" id="KW-0285">Flavoprotein</keyword>
<dbReference type="Gene3D" id="3.10.520.10">
    <property type="entry name" value="ApbE-like domains"/>
    <property type="match status" value="1"/>
</dbReference>
<reference evidence="22" key="1">
    <citation type="journal article" date="2018" name="Front. Microbiol.">
        <title>Genome-Based Analysis Reveals the Taxonomy and Diversity of the Family Idiomarinaceae.</title>
        <authorList>
            <person name="Liu Y."/>
            <person name="Lai Q."/>
            <person name="Shao Z."/>
        </authorList>
    </citation>
    <scope>NUCLEOTIDE SEQUENCE [LARGE SCALE GENOMIC DNA]</scope>
    <source>
        <strain evidence="22">F23</strain>
    </source>
</reference>
<dbReference type="OrthoDB" id="9778595at2"/>
<evidence type="ECO:0000256" key="13">
    <source>
        <dbReference type="ARBA" id="ARBA00023139"/>
    </source>
</evidence>